<comment type="caution">
    <text evidence="2">The sequence shown here is derived from an EMBL/GenBank/DDBJ whole genome shotgun (WGS) entry which is preliminary data.</text>
</comment>
<accession>A0A819KI57</accession>
<proteinExistence type="predicted"/>
<gene>
    <name evidence="2" type="ORF">OTI717_LOCUS26215</name>
</gene>
<dbReference type="EMBL" id="CAJOAX010005436">
    <property type="protein sequence ID" value="CAF3947788.1"/>
    <property type="molecule type" value="Genomic_DNA"/>
</dbReference>
<dbReference type="SUPFAM" id="SSF53098">
    <property type="entry name" value="Ribonuclease H-like"/>
    <property type="match status" value="1"/>
</dbReference>
<feature type="compositionally biased region" description="Basic residues" evidence="1">
    <location>
        <begin position="749"/>
        <end position="762"/>
    </location>
</feature>
<feature type="region of interest" description="Disordered" evidence="1">
    <location>
        <begin position="724"/>
        <end position="762"/>
    </location>
</feature>
<dbReference type="Proteomes" id="UP000663823">
    <property type="component" value="Unassembled WGS sequence"/>
</dbReference>
<evidence type="ECO:0000256" key="1">
    <source>
        <dbReference type="SAM" id="MobiDB-lite"/>
    </source>
</evidence>
<feature type="region of interest" description="Disordered" evidence="1">
    <location>
        <begin position="21"/>
        <end position="47"/>
    </location>
</feature>
<organism evidence="2 3">
    <name type="scientific">Rotaria sordida</name>
    <dbReference type="NCBI Taxonomy" id="392033"/>
    <lineage>
        <taxon>Eukaryota</taxon>
        <taxon>Metazoa</taxon>
        <taxon>Spiralia</taxon>
        <taxon>Gnathifera</taxon>
        <taxon>Rotifera</taxon>
        <taxon>Eurotatoria</taxon>
        <taxon>Bdelloidea</taxon>
        <taxon>Philodinida</taxon>
        <taxon>Philodinidae</taxon>
        <taxon>Rotaria</taxon>
    </lineage>
</organism>
<evidence type="ECO:0000313" key="2">
    <source>
        <dbReference type="EMBL" id="CAF3947788.1"/>
    </source>
</evidence>
<feature type="compositionally biased region" description="Low complexity" evidence="1">
    <location>
        <begin position="37"/>
        <end position="47"/>
    </location>
</feature>
<name>A0A819KI57_9BILA</name>
<feature type="compositionally biased region" description="Basic and acidic residues" evidence="1">
    <location>
        <begin position="725"/>
        <end position="735"/>
    </location>
</feature>
<dbReference type="PANTHER" id="PTHR46880">
    <property type="entry name" value="RAS-ASSOCIATING DOMAIN-CONTAINING PROTEIN"/>
    <property type="match status" value="1"/>
</dbReference>
<dbReference type="PANTHER" id="PTHR46880:SF5">
    <property type="entry name" value="DUF4371 DOMAIN-CONTAINING PROTEIN"/>
    <property type="match status" value="1"/>
</dbReference>
<sequence>MLDEPVNEIVIISSESPYSSSNILDNHDMSSSIQPENSNKSQLNKKSSNVVRRKYLSVWEKQPDAMYKTYVFDQFGERRENFLSWLYLKDNAMRCSLCEKHGKRRNTNGNQIFQIYKIKEHKHKSEVHRHAEETELKISTRTQPTWIETRAKQISKQEQAVQNLTLASIYICREYQSLNSLEQLCILLEKLGVQLLPSQISGVNYGNNDAALSFLQHVAYDVHEELIEKVKNSPAIAWMMDESTSRTVEKSCIVYVRYLENYHPKTSYYALLDMEGDGTARNIVETISDVWRKDDLNPVNSCWFACDNVSTFTGINEGVVAKLRRHFQIDWLETNTCAAHSFCLVGNRASWTTDPKSGKLVIIEVVSKLETTIGKIYNYFGRSSTRQQMLKEWQNFLDMPELKFKRIYDIRWASIRGCIKPIIQNVQPGNQALLAALQQNASDPVSSSGDRGSAKELFHLMKEIKEKKNLISQWTSQSTPTWGSALADYIKTTEKRKYGAFKIDLSDRQQLAKECSAHIERLLIELDKRFAPSRLLESMTMLFDPIYLIEHKKDVDSPDYGRPELDFIRNKYKDFPGLDTDAVRSEWEILKPSLSEFLDRPSSIDLKETFWQQFLLLKQATNSRFLEENKNLLALLSIYLIMPTNSVECERGFSAVNRIQTTGRSRILISTLDVLMNVCLLLPDDLRSPRCQKVIERAFESWNDNEYHRRFRQIKLVLDVPPDYEPVKASRSTDSKRKRSSMPSLPINKKPKNPKSKAIKLK</sequence>
<dbReference type="InterPro" id="IPR012337">
    <property type="entry name" value="RNaseH-like_sf"/>
</dbReference>
<reference evidence="2" key="1">
    <citation type="submission" date="2021-02" db="EMBL/GenBank/DDBJ databases">
        <authorList>
            <person name="Nowell W R."/>
        </authorList>
    </citation>
    <scope>NUCLEOTIDE SEQUENCE</scope>
</reference>
<protein>
    <submittedName>
        <fullName evidence="2">Uncharacterized protein</fullName>
    </submittedName>
</protein>
<dbReference type="AlphaFoldDB" id="A0A819KI57"/>
<evidence type="ECO:0000313" key="3">
    <source>
        <dbReference type="Proteomes" id="UP000663823"/>
    </source>
</evidence>